<sequence>MAQGIRGRRCWRSEARGACIANTRAGVLLIIVQRGNAARASTLVVVVSCAMLMRRLVSERKKVVRSRIAEERQERQRSWGDAPGILVGNRGPLNTVAKHCANGGKLAGRTTKQGLFNVQNAME</sequence>
<reference evidence="2" key="2">
    <citation type="journal article" date="2009" name="Genome Res.">
        <title>Comparative genomic analyses of the human fungal pathogens Coccidioides and their relatives.</title>
        <authorList>
            <person name="Sharpton T.J."/>
            <person name="Stajich J.E."/>
            <person name="Rounsley S.D."/>
            <person name="Gardner M.J."/>
            <person name="Wortman J.R."/>
            <person name="Jordar V.S."/>
            <person name="Maiti R."/>
            <person name="Kodira C.D."/>
            <person name="Neafsey D.E."/>
            <person name="Zeng Q."/>
            <person name="Hung C.-Y."/>
            <person name="McMahan C."/>
            <person name="Muszewska A."/>
            <person name="Grynberg M."/>
            <person name="Mandel M.A."/>
            <person name="Kellner E.M."/>
            <person name="Barker B.M."/>
            <person name="Galgiani J.N."/>
            <person name="Orbach M.J."/>
            <person name="Kirkland T.N."/>
            <person name="Cole G.T."/>
            <person name="Henn M.R."/>
            <person name="Birren B.W."/>
            <person name="Taylor J.W."/>
        </authorList>
    </citation>
    <scope>NUCLEOTIDE SEQUENCE [LARGE SCALE GENOMIC DNA]</scope>
    <source>
        <strain evidence="2">RMSCC 3488</strain>
    </source>
</reference>
<protein>
    <submittedName>
        <fullName evidence="1">Uncharacterized protein</fullName>
    </submittedName>
</protein>
<proteinExistence type="predicted"/>
<dbReference type="AlphaFoldDB" id="A0A0J6FJB0"/>
<evidence type="ECO:0000313" key="1">
    <source>
        <dbReference type="EMBL" id="KMM69495.1"/>
    </source>
</evidence>
<gene>
    <name evidence="1" type="ORF">CPAG_05810</name>
</gene>
<dbReference type="Proteomes" id="UP000054567">
    <property type="component" value="Unassembled WGS sequence"/>
</dbReference>
<dbReference type="EMBL" id="DS268111">
    <property type="protein sequence ID" value="KMM69495.1"/>
    <property type="molecule type" value="Genomic_DNA"/>
</dbReference>
<reference evidence="1 2" key="1">
    <citation type="submission" date="2007-06" db="EMBL/GenBank/DDBJ databases">
        <title>The Genome Sequence of Coccidioides posadasii RMSCC_3488.</title>
        <authorList>
            <consortium name="Coccidioides Genome Resources Consortium"/>
            <consortium name="The Broad Institute Genome Sequencing Platform"/>
            <person name="Henn M.R."/>
            <person name="Sykes S."/>
            <person name="Young S."/>
            <person name="Jaffe D."/>
            <person name="Berlin A."/>
            <person name="Alvarez P."/>
            <person name="Butler J."/>
            <person name="Gnerre S."/>
            <person name="Grabherr M."/>
            <person name="Mauceli E."/>
            <person name="Brockman W."/>
            <person name="Kodira C."/>
            <person name="Alvarado L."/>
            <person name="Zeng Q."/>
            <person name="Crawford M."/>
            <person name="Antoine C."/>
            <person name="Devon K."/>
            <person name="Galgiani J."/>
            <person name="Orsborn K."/>
            <person name="Lewis M.L."/>
            <person name="Nusbaum C."/>
            <person name="Galagan J."/>
            <person name="Birren B."/>
        </authorList>
    </citation>
    <scope>NUCLEOTIDE SEQUENCE [LARGE SCALE GENOMIC DNA]</scope>
    <source>
        <strain evidence="1 2">RMSCC 3488</strain>
    </source>
</reference>
<evidence type="ECO:0000313" key="2">
    <source>
        <dbReference type="Proteomes" id="UP000054567"/>
    </source>
</evidence>
<organism evidence="1 2">
    <name type="scientific">Coccidioides posadasii RMSCC 3488</name>
    <dbReference type="NCBI Taxonomy" id="454284"/>
    <lineage>
        <taxon>Eukaryota</taxon>
        <taxon>Fungi</taxon>
        <taxon>Dikarya</taxon>
        <taxon>Ascomycota</taxon>
        <taxon>Pezizomycotina</taxon>
        <taxon>Eurotiomycetes</taxon>
        <taxon>Eurotiomycetidae</taxon>
        <taxon>Onygenales</taxon>
        <taxon>Onygenaceae</taxon>
        <taxon>Coccidioides</taxon>
    </lineage>
</organism>
<name>A0A0J6FJB0_COCPO</name>
<dbReference type="VEuPathDB" id="FungiDB:CPAG_05810"/>
<reference evidence="2" key="3">
    <citation type="journal article" date="2010" name="Genome Res.">
        <title>Population genomic sequencing of Coccidioides fungi reveals recent hybridization and transposon control.</title>
        <authorList>
            <person name="Neafsey D.E."/>
            <person name="Barker B.M."/>
            <person name="Sharpton T.J."/>
            <person name="Stajich J.E."/>
            <person name="Park D.J."/>
            <person name="Whiston E."/>
            <person name="Hung C.-Y."/>
            <person name="McMahan C."/>
            <person name="White J."/>
            <person name="Sykes S."/>
            <person name="Heiman D."/>
            <person name="Young S."/>
            <person name="Zeng Q."/>
            <person name="Abouelleil A."/>
            <person name="Aftuck L."/>
            <person name="Bessette D."/>
            <person name="Brown A."/>
            <person name="FitzGerald M."/>
            <person name="Lui A."/>
            <person name="Macdonald J.P."/>
            <person name="Priest M."/>
            <person name="Orbach M.J."/>
            <person name="Galgiani J.N."/>
            <person name="Kirkland T.N."/>
            <person name="Cole G.T."/>
            <person name="Birren B.W."/>
            <person name="Henn M.R."/>
            <person name="Taylor J.W."/>
            <person name="Rounsley S.D."/>
        </authorList>
    </citation>
    <scope>NUCLEOTIDE SEQUENCE [LARGE SCALE GENOMIC DNA]</scope>
    <source>
        <strain evidence="2">RMSCC 3488</strain>
    </source>
</reference>
<accession>A0A0J6FJB0</accession>